<name>U9TPJ2_RHIID</name>
<dbReference type="VEuPathDB" id="FungiDB:RhiirFUN_016515"/>
<sequence length="158" mass="17728">MDELIFMFTAEAAAVYCVISTFVVVDCGGGTLDLTTRKLVGNNQLQLSENTWMLSMDLLVENNYDEFQSLVQIPEFNYELDIGNIAPSLLQYVSESGREWMEEWSEVLVKTNICKKELNILVIRVISISDQPISGIAHEVVIYGLSMKSNYCILSSNG</sequence>
<protein>
    <recommendedName>
        <fullName evidence="2">Actin-like ATPase domain-containing protein</fullName>
    </recommendedName>
</protein>
<organism evidence="1">
    <name type="scientific">Rhizophagus irregularis (strain DAOM 181602 / DAOM 197198 / MUCL 43194)</name>
    <name type="common">Arbuscular mycorrhizal fungus</name>
    <name type="synonym">Glomus intraradices</name>
    <dbReference type="NCBI Taxonomy" id="747089"/>
    <lineage>
        <taxon>Eukaryota</taxon>
        <taxon>Fungi</taxon>
        <taxon>Fungi incertae sedis</taxon>
        <taxon>Mucoromycota</taxon>
        <taxon>Glomeromycotina</taxon>
        <taxon>Glomeromycetes</taxon>
        <taxon>Glomerales</taxon>
        <taxon>Glomeraceae</taxon>
        <taxon>Rhizophagus</taxon>
    </lineage>
</organism>
<gene>
    <name evidence="1" type="ORF">GLOINDRAFT_31943</name>
</gene>
<evidence type="ECO:0008006" key="2">
    <source>
        <dbReference type="Google" id="ProtNLM"/>
    </source>
</evidence>
<accession>U9TPJ2</accession>
<evidence type="ECO:0000313" key="1">
    <source>
        <dbReference type="EMBL" id="ESA08238.1"/>
    </source>
</evidence>
<reference evidence="1" key="1">
    <citation type="submission" date="2013-07" db="EMBL/GenBank/DDBJ databases">
        <title>The genome of an arbuscular mycorrhizal fungus provides insights into the evolution of the oldest plant symbiosis.</title>
        <authorList>
            <consortium name="DOE Joint Genome Institute"/>
            <person name="Tisserant E."/>
            <person name="Malbreil M."/>
            <person name="Kuo A."/>
            <person name="Kohler A."/>
            <person name="Symeonidi A."/>
            <person name="Balestrini R."/>
            <person name="Charron P."/>
            <person name="Duensing N."/>
            <person name="Frei-dit-Frey N."/>
            <person name="Gianinazzi-Pearson V."/>
            <person name="Gilbert B."/>
            <person name="Handa Y."/>
            <person name="Hijri M."/>
            <person name="Kaul R."/>
            <person name="Kawaguchi M."/>
            <person name="Krajinski F."/>
            <person name="Lammers P."/>
            <person name="Lapierre D."/>
            <person name="Masclaux F.G."/>
            <person name="Murat C."/>
            <person name="Morin E."/>
            <person name="Ndikumana S."/>
            <person name="Pagni M."/>
            <person name="Petitpierre D."/>
            <person name="Requena N."/>
            <person name="Rosikiewicz P."/>
            <person name="Riley R."/>
            <person name="Saito K."/>
            <person name="San Clemente H."/>
            <person name="Shapiro H."/>
            <person name="van Tuinen D."/>
            <person name="Becard G."/>
            <person name="Bonfante P."/>
            <person name="Paszkowski U."/>
            <person name="Shachar-Hill Y."/>
            <person name="Young J.P."/>
            <person name="Sanders I.R."/>
            <person name="Henrissat B."/>
            <person name="Rensing S.A."/>
            <person name="Grigoriev I.V."/>
            <person name="Corradi N."/>
            <person name="Roux C."/>
            <person name="Martin F."/>
        </authorList>
    </citation>
    <scope>NUCLEOTIDE SEQUENCE</scope>
    <source>
        <strain evidence="1">DAOM 197198</strain>
    </source>
</reference>
<proteinExistence type="predicted"/>
<dbReference type="AlphaFoldDB" id="U9TPJ2"/>
<dbReference type="EMBL" id="KI289433">
    <property type="protein sequence ID" value="ESA08238.1"/>
    <property type="molecule type" value="Genomic_DNA"/>
</dbReference>
<dbReference type="HOGENOM" id="CLU_1670311_0_0_1"/>